<proteinExistence type="predicted"/>
<name>A0A1X1ES12_PANCY</name>
<reference evidence="1 2" key="1">
    <citation type="journal article" date="2017" name="Antonie Van Leeuwenhoek">
        <title>Phylogenomic resolution of the bacterial genus Pantoea and its relationship with Erwinia and Tatumella.</title>
        <authorList>
            <person name="Palmer M."/>
            <person name="Steenkamp E.T."/>
            <person name="Coetzee M.P."/>
            <person name="Chan W.Y."/>
            <person name="van Zyl E."/>
            <person name="De Maayer P."/>
            <person name="Coutinho T.A."/>
            <person name="Blom J."/>
            <person name="Smits T.H."/>
            <person name="Duffy B."/>
            <person name="Venter S.N."/>
        </authorList>
    </citation>
    <scope>NUCLEOTIDE SEQUENCE [LARGE SCALE GENOMIC DNA]</scope>
    <source>
        <strain evidence="1 2">LMG 2657</strain>
    </source>
</reference>
<keyword evidence="2" id="KW-1185">Reference proteome</keyword>
<dbReference type="EMBL" id="MLJI01000001">
    <property type="protein sequence ID" value="ORM92788.1"/>
    <property type="molecule type" value="Genomic_DNA"/>
</dbReference>
<evidence type="ECO:0000313" key="1">
    <source>
        <dbReference type="EMBL" id="ORM92788.1"/>
    </source>
</evidence>
<protein>
    <submittedName>
        <fullName evidence="1">Uncharacterized protein</fullName>
    </submittedName>
</protein>
<accession>A0A1X1ES12</accession>
<dbReference type="AlphaFoldDB" id="A0A1X1ES12"/>
<gene>
    <name evidence="1" type="ORF">HA50_05235</name>
</gene>
<organism evidence="1 2">
    <name type="scientific">Pantoea cypripedii</name>
    <name type="common">Pectobacterium cypripedii</name>
    <name type="synonym">Erwinia cypripedii</name>
    <dbReference type="NCBI Taxonomy" id="55209"/>
    <lineage>
        <taxon>Bacteria</taxon>
        <taxon>Pseudomonadati</taxon>
        <taxon>Pseudomonadota</taxon>
        <taxon>Gammaproteobacteria</taxon>
        <taxon>Enterobacterales</taxon>
        <taxon>Erwiniaceae</taxon>
        <taxon>Pantoea</taxon>
    </lineage>
</organism>
<evidence type="ECO:0000313" key="2">
    <source>
        <dbReference type="Proteomes" id="UP000193749"/>
    </source>
</evidence>
<dbReference type="Proteomes" id="UP000193749">
    <property type="component" value="Unassembled WGS sequence"/>
</dbReference>
<sequence length="60" mass="6620">MGAFYHNDQMLPEPGINEGAIGIIDKMCSVLLTMPGGNDLIFSNLCFIVDNVNKLMKFID</sequence>
<comment type="caution">
    <text evidence="1">The sequence shown here is derived from an EMBL/GenBank/DDBJ whole genome shotgun (WGS) entry which is preliminary data.</text>
</comment>